<dbReference type="Gene3D" id="1.20.1250.20">
    <property type="entry name" value="MFS general substrate transporter like domains"/>
    <property type="match status" value="1"/>
</dbReference>
<feature type="transmembrane region" description="Helical" evidence="9">
    <location>
        <begin position="208"/>
        <end position="229"/>
    </location>
</feature>
<feature type="domain" description="Major facilitator superfamily (MFS) profile" evidence="10">
    <location>
        <begin position="82"/>
        <end position="470"/>
    </location>
</feature>
<sequence length="470" mass="51004">MAGSTATYVCLPTDPNDISSHPHAHHQRHGSRHAVRTPHGGILTVHSPLHTSEGPSNTYSYSYAYGPTGLIGLFRNRYAVGCAIFASIGGVSFGYDQGVIANVLVMKDFTARWPIGPWEKGIMTAVLEFGALFGALLAGVFADRYSRRHSIFLASAIFCIGSGLQAGAPSLDVLTLGRAVGGLGVGALSMLSPLYMAEISPPELRGSLMALEQLAIVFGVVFGFWTGFLTRNIPSSASWRIPLALQFLPGVSLCLGCFLLPPSPRFLVLRGRLDDAMASLAKLRLRTPEEAARNPLIQLELLEMQVSVALEARNLDGKEDGWLSSWTKLFHRKYLNRTLIGIMTMFFQQWSGINALLYYGPTLVTSIGLRGDLVTLLVSGGIGIVQFLAVIPAILYLDRLGRKPLLRGGSALMALSHFIIAILIRLYEDSWAFHPAAAWFAVMCVLPIATTSHYPTSRVLLPDPAFRGHT</sequence>
<evidence type="ECO:0000256" key="8">
    <source>
        <dbReference type="RuleBase" id="RU003346"/>
    </source>
</evidence>
<dbReference type="HOGENOM" id="CLU_001265_30_12_1"/>
<dbReference type="GO" id="GO:0005351">
    <property type="term" value="F:carbohydrate:proton symporter activity"/>
    <property type="evidence" value="ECO:0007669"/>
    <property type="project" value="TreeGrafter"/>
</dbReference>
<feature type="transmembrane region" description="Helical" evidence="9">
    <location>
        <begin position="433"/>
        <end position="450"/>
    </location>
</feature>
<keyword evidence="5 9" id="KW-1133">Transmembrane helix</keyword>
<name>A0A0C3CS58_9AGAM</name>
<evidence type="ECO:0000256" key="2">
    <source>
        <dbReference type="ARBA" id="ARBA00010992"/>
    </source>
</evidence>
<dbReference type="EMBL" id="KN822258">
    <property type="protein sequence ID" value="KIM51425.1"/>
    <property type="molecule type" value="Genomic_DNA"/>
</dbReference>
<comment type="catalytic activity">
    <reaction evidence="7">
        <text>myo-inositol(out) + H(+)(out) = myo-inositol(in) + H(+)(in)</text>
        <dbReference type="Rhea" id="RHEA:60364"/>
        <dbReference type="ChEBI" id="CHEBI:15378"/>
        <dbReference type="ChEBI" id="CHEBI:17268"/>
    </reaction>
</comment>
<dbReference type="OrthoDB" id="8120565at2759"/>
<dbReference type="SUPFAM" id="SSF103473">
    <property type="entry name" value="MFS general substrate transporter"/>
    <property type="match status" value="1"/>
</dbReference>
<keyword evidence="4 9" id="KW-0812">Transmembrane</keyword>
<evidence type="ECO:0000256" key="7">
    <source>
        <dbReference type="ARBA" id="ARBA00049119"/>
    </source>
</evidence>
<dbReference type="InterPro" id="IPR003663">
    <property type="entry name" value="Sugar/inositol_transpt"/>
</dbReference>
<evidence type="ECO:0000256" key="5">
    <source>
        <dbReference type="ARBA" id="ARBA00022989"/>
    </source>
</evidence>
<reference evidence="11 12" key="1">
    <citation type="submission" date="2014-04" db="EMBL/GenBank/DDBJ databases">
        <authorList>
            <consortium name="DOE Joint Genome Institute"/>
            <person name="Kuo A."/>
            <person name="Kohler A."/>
            <person name="Nagy L.G."/>
            <person name="Floudas D."/>
            <person name="Copeland A."/>
            <person name="Barry K.W."/>
            <person name="Cichocki N."/>
            <person name="Veneault-Fourrey C."/>
            <person name="LaButti K."/>
            <person name="Lindquist E.A."/>
            <person name="Lipzen A."/>
            <person name="Lundell T."/>
            <person name="Morin E."/>
            <person name="Murat C."/>
            <person name="Sun H."/>
            <person name="Tunlid A."/>
            <person name="Henrissat B."/>
            <person name="Grigoriev I.V."/>
            <person name="Hibbett D.S."/>
            <person name="Martin F."/>
            <person name="Nordberg H.P."/>
            <person name="Cantor M.N."/>
            <person name="Hua S.X."/>
        </authorList>
    </citation>
    <scope>NUCLEOTIDE SEQUENCE [LARGE SCALE GENOMIC DNA]</scope>
    <source>
        <strain evidence="11 12">Foug A</strain>
    </source>
</reference>
<keyword evidence="6 9" id="KW-0472">Membrane</keyword>
<evidence type="ECO:0000313" key="11">
    <source>
        <dbReference type="EMBL" id="KIM51425.1"/>
    </source>
</evidence>
<dbReference type="Proteomes" id="UP000053989">
    <property type="component" value="Unassembled WGS sequence"/>
</dbReference>
<reference evidence="12" key="2">
    <citation type="submission" date="2015-01" db="EMBL/GenBank/DDBJ databases">
        <title>Evolutionary Origins and Diversification of the Mycorrhizal Mutualists.</title>
        <authorList>
            <consortium name="DOE Joint Genome Institute"/>
            <consortium name="Mycorrhizal Genomics Consortium"/>
            <person name="Kohler A."/>
            <person name="Kuo A."/>
            <person name="Nagy L.G."/>
            <person name="Floudas D."/>
            <person name="Copeland A."/>
            <person name="Barry K.W."/>
            <person name="Cichocki N."/>
            <person name="Veneault-Fourrey C."/>
            <person name="LaButti K."/>
            <person name="Lindquist E.A."/>
            <person name="Lipzen A."/>
            <person name="Lundell T."/>
            <person name="Morin E."/>
            <person name="Murat C."/>
            <person name="Riley R."/>
            <person name="Ohm R."/>
            <person name="Sun H."/>
            <person name="Tunlid A."/>
            <person name="Henrissat B."/>
            <person name="Grigoriev I.V."/>
            <person name="Hibbett D.S."/>
            <person name="Martin F."/>
        </authorList>
    </citation>
    <scope>NUCLEOTIDE SEQUENCE [LARGE SCALE GENOMIC DNA]</scope>
    <source>
        <strain evidence="12">Foug A</strain>
    </source>
</reference>
<dbReference type="Pfam" id="PF00083">
    <property type="entry name" value="Sugar_tr"/>
    <property type="match status" value="1"/>
</dbReference>
<gene>
    <name evidence="11" type="ORF">SCLCIDRAFT_1224551</name>
</gene>
<feature type="transmembrane region" description="Helical" evidence="9">
    <location>
        <begin position="122"/>
        <end position="142"/>
    </location>
</feature>
<feature type="transmembrane region" description="Helical" evidence="9">
    <location>
        <begin position="373"/>
        <end position="397"/>
    </location>
</feature>
<dbReference type="InterPro" id="IPR005828">
    <property type="entry name" value="MFS_sugar_transport-like"/>
</dbReference>
<feature type="transmembrane region" description="Helical" evidence="9">
    <location>
        <begin position="409"/>
        <end position="427"/>
    </location>
</feature>
<evidence type="ECO:0000256" key="6">
    <source>
        <dbReference type="ARBA" id="ARBA00023136"/>
    </source>
</evidence>
<dbReference type="GO" id="GO:0016020">
    <property type="term" value="C:membrane"/>
    <property type="evidence" value="ECO:0007669"/>
    <property type="project" value="UniProtKB-SubCell"/>
</dbReference>
<feature type="transmembrane region" description="Helical" evidence="9">
    <location>
        <begin position="334"/>
        <end position="353"/>
    </location>
</feature>
<evidence type="ECO:0000256" key="9">
    <source>
        <dbReference type="SAM" id="Phobius"/>
    </source>
</evidence>
<dbReference type="STRING" id="1036808.A0A0C3CS58"/>
<keyword evidence="12" id="KW-1185">Reference proteome</keyword>
<evidence type="ECO:0000259" key="10">
    <source>
        <dbReference type="PROSITE" id="PS50850"/>
    </source>
</evidence>
<keyword evidence="3 8" id="KW-0813">Transport</keyword>
<dbReference type="PROSITE" id="PS00216">
    <property type="entry name" value="SUGAR_TRANSPORT_1"/>
    <property type="match status" value="1"/>
</dbReference>
<dbReference type="FunCoup" id="A0A0C3CS58">
    <property type="interactions" value="279"/>
</dbReference>
<dbReference type="InParanoid" id="A0A0C3CS58"/>
<accession>A0A0C3CS58</accession>
<dbReference type="InterPro" id="IPR036259">
    <property type="entry name" value="MFS_trans_sf"/>
</dbReference>
<comment type="subcellular location">
    <subcellularLocation>
        <location evidence="1">Membrane</location>
        <topology evidence="1">Multi-pass membrane protein</topology>
    </subcellularLocation>
</comment>
<dbReference type="PANTHER" id="PTHR48022:SF2">
    <property type="entry name" value="PLASTIDIC GLUCOSE TRANSPORTER 4"/>
    <property type="match status" value="1"/>
</dbReference>
<evidence type="ECO:0000313" key="12">
    <source>
        <dbReference type="Proteomes" id="UP000053989"/>
    </source>
</evidence>
<dbReference type="PANTHER" id="PTHR48022">
    <property type="entry name" value="PLASTIDIC GLUCOSE TRANSPORTER 4"/>
    <property type="match status" value="1"/>
</dbReference>
<dbReference type="NCBIfam" id="TIGR00879">
    <property type="entry name" value="SP"/>
    <property type="match status" value="1"/>
</dbReference>
<evidence type="ECO:0000256" key="4">
    <source>
        <dbReference type="ARBA" id="ARBA00022692"/>
    </source>
</evidence>
<comment type="similarity">
    <text evidence="2 8">Belongs to the major facilitator superfamily. Sugar transporter (TC 2.A.1.1) family.</text>
</comment>
<proteinExistence type="inferred from homology"/>
<dbReference type="InterPro" id="IPR005829">
    <property type="entry name" value="Sugar_transporter_CS"/>
</dbReference>
<dbReference type="AlphaFoldDB" id="A0A0C3CS58"/>
<dbReference type="PROSITE" id="PS50850">
    <property type="entry name" value="MFS"/>
    <property type="match status" value="1"/>
</dbReference>
<evidence type="ECO:0000256" key="1">
    <source>
        <dbReference type="ARBA" id="ARBA00004141"/>
    </source>
</evidence>
<dbReference type="InterPro" id="IPR020846">
    <property type="entry name" value="MFS_dom"/>
</dbReference>
<protein>
    <recommendedName>
        <fullName evidence="10">Major facilitator superfamily (MFS) profile domain-containing protein</fullName>
    </recommendedName>
</protein>
<organism evidence="11 12">
    <name type="scientific">Scleroderma citrinum Foug A</name>
    <dbReference type="NCBI Taxonomy" id="1036808"/>
    <lineage>
        <taxon>Eukaryota</taxon>
        <taxon>Fungi</taxon>
        <taxon>Dikarya</taxon>
        <taxon>Basidiomycota</taxon>
        <taxon>Agaricomycotina</taxon>
        <taxon>Agaricomycetes</taxon>
        <taxon>Agaricomycetidae</taxon>
        <taxon>Boletales</taxon>
        <taxon>Sclerodermatineae</taxon>
        <taxon>Sclerodermataceae</taxon>
        <taxon>Scleroderma</taxon>
    </lineage>
</organism>
<dbReference type="InterPro" id="IPR050360">
    <property type="entry name" value="MFS_Sugar_Transporters"/>
</dbReference>
<feature type="transmembrane region" description="Helical" evidence="9">
    <location>
        <begin position="149"/>
        <end position="168"/>
    </location>
</feature>
<feature type="transmembrane region" description="Helical" evidence="9">
    <location>
        <begin position="174"/>
        <end position="196"/>
    </location>
</feature>
<dbReference type="PRINTS" id="PR00171">
    <property type="entry name" value="SUGRTRNSPORT"/>
</dbReference>
<feature type="transmembrane region" description="Helical" evidence="9">
    <location>
        <begin position="78"/>
        <end position="95"/>
    </location>
</feature>
<evidence type="ECO:0000256" key="3">
    <source>
        <dbReference type="ARBA" id="ARBA00022448"/>
    </source>
</evidence>
<dbReference type="PROSITE" id="PS00217">
    <property type="entry name" value="SUGAR_TRANSPORT_2"/>
    <property type="match status" value="1"/>
</dbReference>
<feature type="transmembrane region" description="Helical" evidence="9">
    <location>
        <begin position="241"/>
        <end position="260"/>
    </location>
</feature>